<sequence>MDGPFCPRRDGGTAGSYTVAAGRRKGWQASRVVSAGVGCQVYSFSSTRLHRSWRRKVHAIYEISVKEIAISEKDLVKKKTAPLTVLVFLKGNDMGQLVKLVPGWWVRHAQGVWKFDVDHVEVKYDVVVRENVSFEAFLEMVKEKFRLGERLLPSEPLLLTYDYPDPMKVPGEYTSAPVEIKEDGDVELFMAVKLDFVNEKNQV</sequence>
<protein>
    <submittedName>
        <fullName evidence="1">Uncharacterized protein</fullName>
    </submittedName>
</protein>
<proteinExistence type="predicted"/>
<gene>
    <name evidence="1" type="ORF">F2Q69_00044618</name>
</gene>
<accession>A0A8S9NGD2</accession>
<evidence type="ECO:0000313" key="2">
    <source>
        <dbReference type="Proteomes" id="UP000712600"/>
    </source>
</evidence>
<dbReference type="EMBL" id="QGKX02001621">
    <property type="protein sequence ID" value="KAF3500928.1"/>
    <property type="molecule type" value="Genomic_DNA"/>
</dbReference>
<organism evidence="1 2">
    <name type="scientific">Brassica cretica</name>
    <name type="common">Mustard</name>
    <dbReference type="NCBI Taxonomy" id="69181"/>
    <lineage>
        <taxon>Eukaryota</taxon>
        <taxon>Viridiplantae</taxon>
        <taxon>Streptophyta</taxon>
        <taxon>Embryophyta</taxon>
        <taxon>Tracheophyta</taxon>
        <taxon>Spermatophyta</taxon>
        <taxon>Magnoliopsida</taxon>
        <taxon>eudicotyledons</taxon>
        <taxon>Gunneridae</taxon>
        <taxon>Pentapetalae</taxon>
        <taxon>rosids</taxon>
        <taxon>malvids</taxon>
        <taxon>Brassicales</taxon>
        <taxon>Brassicaceae</taxon>
        <taxon>Brassiceae</taxon>
        <taxon>Brassica</taxon>
    </lineage>
</organism>
<reference evidence="1" key="1">
    <citation type="submission" date="2019-12" db="EMBL/GenBank/DDBJ databases">
        <title>Genome sequencing and annotation of Brassica cretica.</title>
        <authorList>
            <person name="Studholme D.J."/>
            <person name="Sarris P."/>
        </authorList>
    </citation>
    <scope>NUCLEOTIDE SEQUENCE</scope>
    <source>
        <strain evidence="1">PFS-109/04</strain>
        <tissue evidence="1">Leaf</tissue>
    </source>
</reference>
<name>A0A8S9NGD2_BRACR</name>
<comment type="caution">
    <text evidence="1">The sequence shown here is derived from an EMBL/GenBank/DDBJ whole genome shotgun (WGS) entry which is preliminary data.</text>
</comment>
<dbReference type="AlphaFoldDB" id="A0A8S9NGD2"/>
<dbReference type="Proteomes" id="UP000712600">
    <property type="component" value="Unassembled WGS sequence"/>
</dbReference>
<evidence type="ECO:0000313" key="1">
    <source>
        <dbReference type="EMBL" id="KAF3500928.1"/>
    </source>
</evidence>